<reference evidence="3 5" key="2">
    <citation type="submission" date="2018-06" db="EMBL/GenBank/DDBJ databases">
        <authorList>
            <consortium name="Pathogen Informatics"/>
            <person name="Doyle S."/>
        </authorList>
    </citation>
    <scope>NUCLEOTIDE SEQUENCE [LARGE SCALE GENOMIC DNA]</scope>
    <source>
        <strain evidence="3 5">NCTC12437</strain>
    </source>
</reference>
<evidence type="ECO:0000313" key="3">
    <source>
        <dbReference type="EMBL" id="STX32411.1"/>
    </source>
</evidence>
<dbReference type="InterPro" id="IPR036188">
    <property type="entry name" value="FAD/NAD-bd_sf"/>
</dbReference>
<dbReference type="STRING" id="28083.Lbir_1607"/>
<proteinExistence type="predicted"/>
<dbReference type="SUPFAM" id="SSF51905">
    <property type="entry name" value="FAD/NAD(P)-binding domain"/>
    <property type="match status" value="1"/>
</dbReference>
<gene>
    <name evidence="2" type="ORF">Lbir_1607</name>
    <name evidence="3" type="ORF">NCTC12437_02196</name>
</gene>
<feature type="coiled-coil region" evidence="1">
    <location>
        <begin position="467"/>
        <end position="526"/>
    </location>
</feature>
<dbReference type="EMBL" id="LNXT01000019">
    <property type="protein sequence ID" value="KTC71752.1"/>
    <property type="molecule type" value="Genomic_DNA"/>
</dbReference>
<sequence length="593" mass="66441">MSKIVIVGAGLGGLYTANRLINEKVNPENIVLIDRRIGIYTRPGHINKSTFTKVQDKTGIDTSNHSPACHIKELERFMYEFLQSTGCLFLNETFIDMKPAKEGQEYGVITVSNDGTQHVYPANYVYDCSGYRGVVAQAVNNFQQKQKLDEVFIPSPLVDLNPIPDHLIAQIIVADSESIKNFFSLESTDAVPSDYKFHKSPEQNIAAREALRTLGWHYEAFPTFYTYSREAKGKVCAYMEAPPDLPEAKQQEWLNLLLGINSRGRVASYTPLKPAVKYEDKPRIMSFRNKIHVSNRATFKSPALPTVLIGFDALKGTDYRTASGVDCGIDCFEIMLMHTKVNNGSIESIDLKAIEKDVFKLIDGEYKSNLTLLLQNRQKSIISAYNYFSHLYETAAAKLSVSEKKNYISIATRLAVQAAAGRFAAIEIRVKDDPIASLEILNKALKSTLRVQTLLGKSETEIYYKNNERLQKVIQCIRLELEDKNLEFELDLLALDPDLANDSSHTQRLNDLFKRLEQNFNQLNASLAYKTVLKKISVIRSRINPYLQGANPGVNTQTSGQLFSDTGYSSAFFQAPSTITTEKFGSSATIIPG</sequence>
<evidence type="ECO:0000313" key="2">
    <source>
        <dbReference type="EMBL" id="KTC71752.1"/>
    </source>
</evidence>
<keyword evidence="1" id="KW-0175">Coiled coil</keyword>
<dbReference type="AlphaFoldDB" id="A0A378ICX8"/>
<reference evidence="2 4" key="1">
    <citation type="submission" date="2015-11" db="EMBL/GenBank/DDBJ databases">
        <title>Genomic analysis of 38 Legionella species identifies large and diverse effector repertoires.</title>
        <authorList>
            <person name="Burstein D."/>
            <person name="Amaro F."/>
            <person name="Zusman T."/>
            <person name="Lifshitz Z."/>
            <person name="Cohen O."/>
            <person name="Gilbert J.A."/>
            <person name="Pupko T."/>
            <person name="Shuman H.A."/>
            <person name="Segal G."/>
        </authorList>
    </citation>
    <scope>NUCLEOTIDE SEQUENCE [LARGE SCALE GENOMIC DNA]</scope>
    <source>
        <strain evidence="2 4">CDC#1407-AL-14</strain>
    </source>
</reference>
<dbReference type="Proteomes" id="UP000054735">
    <property type="component" value="Unassembled WGS sequence"/>
</dbReference>
<dbReference type="OrthoDB" id="5636482at2"/>
<protein>
    <submittedName>
        <fullName evidence="3">Uncharacterized protein</fullName>
    </submittedName>
</protein>
<evidence type="ECO:0000313" key="4">
    <source>
        <dbReference type="Proteomes" id="UP000054735"/>
    </source>
</evidence>
<dbReference type="RefSeq" id="WP_058523660.1">
    <property type="nucleotide sequence ID" value="NZ_CAAAHV010000008.1"/>
</dbReference>
<dbReference type="Proteomes" id="UP000255066">
    <property type="component" value="Unassembled WGS sequence"/>
</dbReference>
<keyword evidence="4" id="KW-1185">Reference proteome</keyword>
<organism evidence="3 5">
    <name type="scientific">Legionella birminghamensis</name>
    <dbReference type="NCBI Taxonomy" id="28083"/>
    <lineage>
        <taxon>Bacteria</taxon>
        <taxon>Pseudomonadati</taxon>
        <taxon>Pseudomonadota</taxon>
        <taxon>Gammaproteobacteria</taxon>
        <taxon>Legionellales</taxon>
        <taxon>Legionellaceae</taxon>
        <taxon>Legionella</taxon>
    </lineage>
</organism>
<dbReference type="EMBL" id="UGNW01000001">
    <property type="protein sequence ID" value="STX32411.1"/>
    <property type="molecule type" value="Genomic_DNA"/>
</dbReference>
<evidence type="ECO:0000313" key="5">
    <source>
        <dbReference type="Proteomes" id="UP000255066"/>
    </source>
</evidence>
<evidence type="ECO:0000256" key="1">
    <source>
        <dbReference type="SAM" id="Coils"/>
    </source>
</evidence>
<dbReference type="Gene3D" id="3.50.50.60">
    <property type="entry name" value="FAD/NAD(P)-binding domain"/>
    <property type="match status" value="1"/>
</dbReference>
<accession>A0A378ICX8</accession>
<name>A0A378ICX8_9GAMM</name>